<name>A0A839N544_9MICO</name>
<proteinExistence type="predicted"/>
<dbReference type="InterPro" id="IPR011990">
    <property type="entry name" value="TPR-like_helical_dom_sf"/>
</dbReference>
<accession>A0A839N544</accession>
<dbReference type="AlphaFoldDB" id="A0A839N544"/>
<dbReference type="Pfam" id="PF17128">
    <property type="entry name" value="DUF5107"/>
    <property type="match status" value="1"/>
</dbReference>
<organism evidence="2 3">
    <name type="scientific">Flexivirga oryzae</name>
    <dbReference type="NCBI Taxonomy" id="1794944"/>
    <lineage>
        <taxon>Bacteria</taxon>
        <taxon>Bacillati</taxon>
        <taxon>Actinomycetota</taxon>
        <taxon>Actinomycetes</taxon>
        <taxon>Micrococcales</taxon>
        <taxon>Dermacoccaceae</taxon>
        <taxon>Flexivirga</taxon>
    </lineage>
</organism>
<keyword evidence="3" id="KW-1185">Reference proteome</keyword>
<dbReference type="EMBL" id="JACHVQ010000001">
    <property type="protein sequence ID" value="MBB2892417.1"/>
    <property type="molecule type" value="Genomic_DNA"/>
</dbReference>
<gene>
    <name evidence="2" type="ORF">FHU39_002401</name>
</gene>
<sequence length="632" mass="67983">MHLIDSAPPTVVRATRLAVTGSNPGPDSTLPAYRPIRAMTTSSVGADASPQMRARVARGRLRSPLPYGVQSDYDRGDRRRDLPAVTLDNGILRATVLPTLGGRVWSLRDLRADRELLLVPERLRFAGFALTDAWFAGGIEWNLGSTGHATTTCRPMHAAVVDSPTGQALRLWEWERTRDLVLVIDLTLAGDRLLASTRVINPDPEPKPLYYWTNIAVPETPGTRVLTPATHAWRTSYSGSLDLVPVPHPEGPVDISYPAASSASADYFFDVADQAGRSITAVEPDGTGFAQTSTAELRGRKLFLWGHAPGGRRWQRWLVGDQRYAEIQAGVCATQLEHDLIDGASERSWTEAFGPAELDPAVVAGPFEEAAAAAADSVAAAVPVADLEAWHERWLRDFATVPPAELVATGSGWGRVELALRGDGAPSGVVFPDVDDDSRLGAAVLAGDAIDEPLLPPVSPRWRAAIDTAPAGWWRSYALGVAAHLDGDTTDATRHYRDSIALRPSAVALRGLAILSDDPGAAAALYARARELDPQSRGLLTEQVRLLLDTGHAEQALAAIDATGPSLREHGRTRLLRARALHALGRDNEAAALLVDLEVPDLAEGDRVIGDLWREVCPDRPLPEALDFSMTG</sequence>
<evidence type="ECO:0000259" key="1">
    <source>
        <dbReference type="Pfam" id="PF17128"/>
    </source>
</evidence>
<dbReference type="SUPFAM" id="SSF48452">
    <property type="entry name" value="TPR-like"/>
    <property type="match status" value="1"/>
</dbReference>
<evidence type="ECO:0000313" key="3">
    <source>
        <dbReference type="Proteomes" id="UP000559182"/>
    </source>
</evidence>
<comment type="caution">
    <text evidence="2">The sequence shown here is derived from an EMBL/GenBank/DDBJ whole genome shotgun (WGS) entry which is preliminary data.</text>
</comment>
<feature type="domain" description="DUF5107" evidence="1">
    <location>
        <begin position="66"/>
        <end position="337"/>
    </location>
</feature>
<dbReference type="InterPro" id="IPR033396">
    <property type="entry name" value="DUF5107"/>
</dbReference>
<dbReference type="Gene3D" id="1.25.40.10">
    <property type="entry name" value="Tetratricopeptide repeat domain"/>
    <property type="match status" value="1"/>
</dbReference>
<reference evidence="2 3" key="1">
    <citation type="submission" date="2020-08" db="EMBL/GenBank/DDBJ databases">
        <title>Sequencing the genomes of 1000 actinobacteria strains.</title>
        <authorList>
            <person name="Klenk H.-P."/>
        </authorList>
    </citation>
    <scope>NUCLEOTIDE SEQUENCE [LARGE SCALE GENOMIC DNA]</scope>
    <source>
        <strain evidence="2 3">DSM 105369</strain>
    </source>
</reference>
<dbReference type="RefSeq" id="WP_183320579.1">
    <property type="nucleotide sequence ID" value="NZ_JACHVQ010000001.1"/>
</dbReference>
<dbReference type="Proteomes" id="UP000559182">
    <property type="component" value="Unassembled WGS sequence"/>
</dbReference>
<evidence type="ECO:0000313" key="2">
    <source>
        <dbReference type="EMBL" id="MBB2892417.1"/>
    </source>
</evidence>
<protein>
    <recommendedName>
        <fullName evidence="1">DUF5107 domain-containing protein</fullName>
    </recommendedName>
</protein>